<protein>
    <submittedName>
        <fullName evidence="2">TRAP transporter solute receptor, TAXI family protein</fullName>
    </submittedName>
</protein>
<keyword evidence="1" id="KW-0812">Transmembrane</keyword>
<dbReference type="STRING" id="408015.SXIM_45260"/>
<evidence type="ECO:0000313" key="2">
    <source>
        <dbReference type="EMBL" id="AKG45910.1"/>
    </source>
</evidence>
<keyword evidence="2" id="KW-0675">Receptor</keyword>
<keyword evidence="1" id="KW-1133">Transmembrane helix</keyword>
<dbReference type="RefSeq" id="WP_030730118.1">
    <property type="nucleotide sequence ID" value="NZ_CP009922.3"/>
</dbReference>
<dbReference type="NCBIfam" id="TIGR02122">
    <property type="entry name" value="TRAP_TAXI"/>
    <property type="match status" value="1"/>
</dbReference>
<reference evidence="2" key="1">
    <citation type="submission" date="2019-08" db="EMBL/GenBank/DDBJ databases">
        <title>Complete genome sequence of a mangrove-derived Streptomyces xiamenensis.</title>
        <authorList>
            <person name="Xu J."/>
        </authorList>
    </citation>
    <scope>NUCLEOTIDE SEQUENCE</scope>
    <source>
        <strain evidence="2">318</strain>
    </source>
</reference>
<dbReference type="EMBL" id="CP009922">
    <property type="protein sequence ID" value="AKG45910.1"/>
    <property type="molecule type" value="Genomic_DNA"/>
</dbReference>
<organism evidence="2 3">
    <name type="scientific">Streptomyces xiamenensis</name>
    <dbReference type="NCBI Taxonomy" id="408015"/>
    <lineage>
        <taxon>Bacteria</taxon>
        <taxon>Bacillati</taxon>
        <taxon>Actinomycetota</taxon>
        <taxon>Actinomycetes</taxon>
        <taxon>Kitasatosporales</taxon>
        <taxon>Streptomycetaceae</taxon>
        <taxon>Streptomyces</taxon>
    </lineage>
</organism>
<dbReference type="Pfam" id="PF16868">
    <property type="entry name" value="NMT1_3"/>
    <property type="match status" value="1"/>
</dbReference>
<dbReference type="SUPFAM" id="SSF53850">
    <property type="entry name" value="Periplasmic binding protein-like II"/>
    <property type="match status" value="1"/>
</dbReference>
<evidence type="ECO:0000313" key="3">
    <source>
        <dbReference type="Proteomes" id="UP000034034"/>
    </source>
</evidence>
<dbReference type="Gene3D" id="3.40.190.10">
    <property type="entry name" value="Periplasmic binding protein-like II"/>
    <property type="match status" value="2"/>
</dbReference>
<evidence type="ECO:0000256" key="1">
    <source>
        <dbReference type="SAM" id="Phobius"/>
    </source>
</evidence>
<dbReference type="KEGG" id="sxi:SXIM_45260"/>
<name>A0A0F7FZ68_9ACTN</name>
<gene>
    <name evidence="2" type="ORF">SXIM_45260</name>
</gene>
<keyword evidence="1" id="KW-0472">Membrane</keyword>
<keyword evidence="3" id="KW-1185">Reference proteome</keyword>
<dbReference type="HOGENOM" id="CLU_033215_0_0_11"/>
<sequence length="336" mass="35569">MVSLRLPPPLRRRPVPVLLGVAVVLALLGVVLWAPATRGQERLSGSLTLSTGAPSGVYARYGTLLQSQLAREAPDLDITLRGSAGSVENIERLVSGEADFAIATADSLASYQAAGGEGADTLLACARLYDDYIQLVVRADSPVESAADLAGLRVGVGQDQSGVQLVTRELLAAAGLDMDRDITAVRQGINTTPTMLEAGRIDAFFWSGGLPTSAVERLAGHSDVRLVPLGDLVPALRGEDGSYRDHYRAAVLPPDAYPDIAGSQVIDTVAVANLLVTTDRVDAALAEQMTRSVINGRDRIGSQVHAAQRVDLRTAIYTQPLPLHPGAREYYRSAKS</sequence>
<feature type="transmembrane region" description="Helical" evidence="1">
    <location>
        <begin position="15"/>
        <end position="34"/>
    </location>
</feature>
<dbReference type="PANTHER" id="PTHR42941:SF1">
    <property type="entry name" value="SLL1037 PROTEIN"/>
    <property type="match status" value="1"/>
</dbReference>
<dbReference type="AlphaFoldDB" id="A0A0F7FZ68"/>
<accession>A0A0F7FZ68</accession>
<proteinExistence type="predicted"/>
<dbReference type="InterPro" id="IPR011852">
    <property type="entry name" value="TRAP_TAXI"/>
</dbReference>
<dbReference type="PATRIC" id="fig|408015.6.peg.4582"/>
<dbReference type="Proteomes" id="UP000034034">
    <property type="component" value="Chromosome"/>
</dbReference>
<dbReference type="PANTHER" id="PTHR42941">
    <property type="entry name" value="SLL1037 PROTEIN"/>
    <property type="match status" value="1"/>
</dbReference>